<comment type="caution">
    <text evidence="1">The sequence shown here is derived from an EMBL/GenBank/DDBJ whole genome shotgun (WGS) entry which is preliminary data.</text>
</comment>
<protein>
    <submittedName>
        <fullName evidence="1">Uncharacterized protein</fullName>
    </submittedName>
</protein>
<proteinExistence type="predicted"/>
<evidence type="ECO:0000313" key="2">
    <source>
        <dbReference type="Proteomes" id="UP000186878"/>
    </source>
</evidence>
<dbReference type="RefSeq" id="WP_075571321.1">
    <property type="nucleotide sequence ID" value="NZ_MSDO01000026.1"/>
</dbReference>
<sequence length="62" mass="7439">MPTIEHLHSLKSEILDIFMTLEVSEHEQRKRKAAVRYLKARRGIEQRREKRQLAEEIAELPE</sequence>
<name>A0A1Q8SNH2_9GAMM</name>
<dbReference type="OrthoDB" id="6120917at2"/>
<organism evidence="1 2">
    <name type="scientific">Salinicola socius</name>
    <dbReference type="NCBI Taxonomy" id="404433"/>
    <lineage>
        <taxon>Bacteria</taxon>
        <taxon>Pseudomonadati</taxon>
        <taxon>Pseudomonadota</taxon>
        <taxon>Gammaproteobacteria</taxon>
        <taxon>Oceanospirillales</taxon>
        <taxon>Halomonadaceae</taxon>
        <taxon>Salinicola</taxon>
    </lineage>
</organism>
<dbReference type="AlphaFoldDB" id="A0A1Q8SNH2"/>
<dbReference type="NCBIfam" id="NF046101">
    <property type="entry name" value="PA3496_fam"/>
    <property type="match status" value="1"/>
</dbReference>
<evidence type="ECO:0000313" key="1">
    <source>
        <dbReference type="EMBL" id="OLO02980.1"/>
    </source>
</evidence>
<keyword evidence="2" id="KW-1185">Reference proteome</keyword>
<dbReference type="EMBL" id="MSDO01000026">
    <property type="protein sequence ID" value="OLO02980.1"/>
    <property type="molecule type" value="Genomic_DNA"/>
</dbReference>
<gene>
    <name evidence="1" type="ORF">BTW07_16725</name>
</gene>
<accession>A0A1Q8SNH2</accession>
<dbReference type="Proteomes" id="UP000186878">
    <property type="component" value="Unassembled WGS sequence"/>
</dbReference>
<dbReference type="InterPro" id="IPR058059">
    <property type="entry name" value="PA3496-like"/>
</dbReference>
<reference evidence="1 2" key="1">
    <citation type="submission" date="2016-12" db="EMBL/GenBank/DDBJ databases">
        <title>Draft genome sequences of strains Salinicola socius SMB35, Salinicola sp. MH3R3-1 and Chromohalobacter sp. SMB17 from the Verkhnekamsk potash mining region of Russia.</title>
        <authorList>
            <person name="Mavrodi D.V."/>
            <person name="Olsson B.E."/>
            <person name="Korsakova E.S."/>
            <person name="Pyankova A."/>
            <person name="Mavrodi O.V."/>
            <person name="Plotnikova E.G."/>
        </authorList>
    </citation>
    <scope>NUCLEOTIDE SEQUENCE [LARGE SCALE GENOMIC DNA]</scope>
    <source>
        <strain evidence="1 2">SMB35</strain>
    </source>
</reference>